<comment type="caution">
    <text evidence="11">The sequence shown here is derived from an EMBL/GenBank/DDBJ whole genome shotgun (WGS) entry which is preliminary data.</text>
</comment>
<dbReference type="GO" id="GO:0045550">
    <property type="term" value="F:geranylgeranyl reductase activity"/>
    <property type="evidence" value="ECO:0007669"/>
    <property type="project" value="InterPro"/>
</dbReference>
<comment type="similarity">
    <text evidence="8">Belongs to the geranylgeranyl reductase family. DGGGPL reductase subfamily.</text>
</comment>
<gene>
    <name evidence="11" type="ORF">CA615_06505</name>
</gene>
<keyword evidence="6 8" id="KW-0594">Phospholipid biosynthesis</keyword>
<evidence type="ECO:0000256" key="5">
    <source>
        <dbReference type="ARBA" id="ARBA00023098"/>
    </source>
</evidence>
<dbReference type="EC" id="1.3.-.-" evidence="8"/>
<comment type="catalytic activity">
    <reaction evidence="8">
        <text>2,3-bis-O-(phytanyl)-sn-glycerol 1-phosphate + 8 A = 2,3-bis-O-(geranylgeranyl)-sn-glycerol 1-phosphate + 8 AH2</text>
        <dbReference type="Rhea" id="RHEA:64368"/>
        <dbReference type="ChEBI" id="CHEBI:13193"/>
        <dbReference type="ChEBI" id="CHEBI:17499"/>
        <dbReference type="ChEBI" id="CHEBI:58837"/>
        <dbReference type="ChEBI" id="CHEBI:73125"/>
    </reaction>
</comment>
<protein>
    <recommendedName>
        <fullName evidence="8">Digeranylgeranylglycerophospholipid reductase</fullName>
        <shortName evidence="8">DGGGPL reductase</shortName>
        <ecNumber evidence="8">1.3.-.-</ecNumber>
    </recommendedName>
    <alternativeName>
        <fullName evidence="8">2,3-bis-O-geranylgeranylglyceryl phosphate reductase</fullName>
    </alternativeName>
    <alternativeName>
        <fullName evidence="8">Geranylgeranyl reductase</fullName>
        <shortName evidence="8">GGR</shortName>
    </alternativeName>
</protein>
<dbReference type="Pfam" id="PF01494">
    <property type="entry name" value="FAD_binding_3"/>
    <property type="match status" value="1"/>
</dbReference>
<feature type="binding site" evidence="8">
    <location>
        <position position="296"/>
    </location>
    <ligand>
        <name>FAD</name>
        <dbReference type="ChEBI" id="CHEBI:57692"/>
    </ligand>
</feature>
<sequence>MNIKEVDVLIIGAGPAGSLAAREASKNGAKTLIIDKKSEIGTPKRCAEGIMSGVLERVHVTPDERWIARKIDGARIVSPNNTSAWFTPETLETPATGIILERKVFDKHMTMDAIREGAEVMIKTEALSMKREGDGYLVDIKSFNKEYNQIKAHIVIGADGPEGHVARWAELNTKVPLAEMESGLQYEMTNLKMKNNSVIQFFFGSVAPGGYAWIFPKGYDTANVGIDISGIKAEKSAVKYLNDFIANCDETKDGQIVEINAGGNPLCGIFDKIITDNVMLVGDAAGCVSPITGGGIDTALESGMIAGRVAAKAIKNRDYSEEKLQEYADYIDSHLGKKFKKYIAIRDVLYNSSDEDLDEYITALANANITKLSTKSLIKVVMKISPRKLFKLRKILL</sequence>
<organism evidence="11 12">
    <name type="scientific">Methanosphaera stadtmanae</name>
    <dbReference type="NCBI Taxonomy" id="2317"/>
    <lineage>
        <taxon>Archaea</taxon>
        <taxon>Methanobacteriati</taxon>
        <taxon>Methanobacteriota</taxon>
        <taxon>Methanomada group</taxon>
        <taxon>Methanobacteria</taxon>
        <taxon>Methanobacteriales</taxon>
        <taxon>Methanobacteriaceae</taxon>
        <taxon>Methanosphaera</taxon>
    </lineage>
</organism>
<dbReference type="NCBIfam" id="TIGR02032">
    <property type="entry name" value="GG-red-SF"/>
    <property type="match status" value="1"/>
</dbReference>
<reference evidence="11 12" key="1">
    <citation type="submission" date="2017-05" db="EMBL/GenBank/DDBJ databases">
        <title>Host range expansion of the Methanosphaera genus to humans and monogastric animals involves recent and extensive reduction in genome content.</title>
        <authorList>
            <person name="Hoedt E.C."/>
            <person name="Volmer J.G."/>
            <person name="Parks D.H."/>
            <person name="Rosewarne C.P."/>
            <person name="Denman S.E."/>
            <person name="Mcsweeney C.S."/>
            <person name="O Cuiv P."/>
            <person name="Hugenholtz P."/>
            <person name="Tyson G.W."/>
            <person name="Morrison M."/>
        </authorList>
    </citation>
    <scope>NUCLEOTIDE SEQUENCE [LARGE SCALE GENOMIC DNA]</scope>
    <source>
        <strain evidence="11 12">PA5</strain>
    </source>
</reference>
<dbReference type="InterPro" id="IPR054715">
    <property type="entry name" value="GGR_cat"/>
</dbReference>
<comment type="cofactor">
    <cofactor evidence="8">
        <name>FAD</name>
        <dbReference type="ChEBI" id="CHEBI:57692"/>
    </cofactor>
    <text evidence="8">Binds 1 FAD per subunit.</text>
</comment>
<comment type="catalytic activity">
    <reaction evidence="8">
        <text>CDP-2,3-bis-O-(geranylgeranyl)-sn-glycerol + 8 AH2 = CDP-2,3-bis-O-(phytanyl)-sn-glycerol + 8 A</text>
        <dbReference type="Rhea" id="RHEA:84207"/>
        <dbReference type="ChEBI" id="CHEBI:13193"/>
        <dbReference type="ChEBI" id="CHEBI:17499"/>
        <dbReference type="ChEBI" id="CHEBI:58838"/>
        <dbReference type="ChEBI" id="CHEBI:74004"/>
    </reaction>
</comment>
<dbReference type="UniPathway" id="UPA00940"/>
<evidence type="ECO:0000256" key="7">
    <source>
        <dbReference type="ARBA" id="ARBA00023264"/>
    </source>
</evidence>
<feature type="binding site" evidence="8">
    <location>
        <position position="35"/>
    </location>
    <ligand>
        <name>FAD</name>
        <dbReference type="ChEBI" id="CHEBI:57692"/>
    </ligand>
</feature>
<feature type="binding site" evidence="8">
    <location>
        <position position="338"/>
    </location>
    <ligand>
        <name>a 2,3-bis-O-(geranylgeranyl)-sn-glycerol 1-phospholipid</name>
        <dbReference type="ChEBI" id="CHEBI:138140"/>
    </ligand>
</feature>
<comment type="catalytic activity">
    <reaction evidence="8">
        <text>archaetidylserine + 8 AH2 = 2,3-bis-O-phytanyl-sn-glycero-3-phospho-L-serine + 8 A</text>
        <dbReference type="Rhea" id="RHEA:84215"/>
        <dbReference type="ChEBI" id="CHEBI:13193"/>
        <dbReference type="ChEBI" id="CHEBI:17499"/>
        <dbReference type="ChEBI" id="CHEBI:71517"/>
        <dbReference type="ChEBI" id="CHEBI:74853"/>
    </reaction>
</comment>
<keyword evidence="3 8" id="KW-0274">FAD</keyword>
<feature type="binding site" evidence="8">
    <location>
        <position position="47"/>
    </location>
    <ligand>
        <name>FAD</name>
        <dbReference type="ChEBI" id="CHEBI:57692"/>
    </ligand>
</feature>
<comment type="miscellaneous">
    <text evidence="8">Reduction reaction proceeds via syn addition of hydrogen for double bonds.</text>
</comment>
<evidence type="ECO:0000256" key="8">
    <source>
        <dbReference type="HAMAP-Rule" id="MF_01287"/>
    </source>
</evidence>
<feature type="domain" description="FAD-binding" evidence="9">
    <location>
        <begin position="5"/>
        <end position="178"/>
    </location>
</feature>
<dbReference type="PANTHER" id="PTHR42685">
    <property type="entry name" value="GERANYLGERANYL DIPHOSPHATE REDUCTASE"/>
    <property type="match status" value="1"/>
</dbReference>
<dbReference type="PRINTS" id="PR00420">
    <property type="entry name" value="RNGMNOXGNASE"/>
</dbReference>
<comment type="function">
    <text evidence="8">Is involved in the reduction of 2,3-digeranylgeranylglycerophospholipids (unsaturated archaeols) into 2,3-diphytanylglycerophospholipids (saturated archaeols) in the biosynthesis of archaeal membrane lipids. Catalyzes the formation of archaetidic acid (2,3-di-O-phytanyl-sn-glyceryl phosphate) from 2,3-di-O-geranylgeranylglyceryl phosphate (DGGGP) via the hydrogenation of each double bond of the isoprenoid chains. Is also probably able to reduce double bonds of geranyl groups in CDP-2,3-bis-O-(geranylgeranyl)-sn-glycerol and archaetidylserine, thus acting at various stages in the biosynthesis of archaeal membrane lipids.</text>
</comment>
<keyword evidence="4 8" id="KW-0560">Oxidoreductase</keyword>
<comment type="pathway">
    <text evidence="8">Membrane lipid metabolism; glycerophospholipid metabolism.</text>
</comment>
<feature type="binding site" evidence="8">
    <location>
        <position position="374"/>
    </location>
    <ligand>
        <name>a 2,3-bis-O-(geranylgeranyl)-sn-glycerol 1-phospholipid</name>
        <dbReference type="ChEBI" id="CHEBI:138140"/>
    </ligand>
</feature>
<dbReference type="HAMAP" id="MF_01287">
    <property type="entry name" value="DGGGPL_reductase"/>
    <property type="match status" value="1"/>
</dbReference>
<evidence type="ECO:0000259" key="10">
    <source>
        <dbReference type="Pfam" id="PF22578"/>
    </source>
</evidence>
<proteinExistence type="inferred from homology"/>
<dbReference type="PANTHER" id="PTHR42685:SF18">
    <property type="entry name" value="DIGERANYLGERANYLGLYCEROPHOSPHOLIPID REDUCTASE"/>
    <property type="match status" value="1"/>
</dbReference>
<dbReference type="InterPro" id="IPR023590">
    <property type="entry name" value="DGGGPL_reductase"/>
</dbReference>
<dbReference type="GO" id="GO:0046467">
    <property type="term" value="P:membrane lipid biosynthetic process"/>
    <property type="evidence" value="ECO:0007669"/>
    <property type="project" value="InterPro"/>
</dbReference>
<evidence type="ECO:0000256" key="6">
    <source>
        <dbReference type="ARBA" id="ARBA00023209"/>
    </source>
</evidence>
<dbReference type="GO" id="GO:0016628">
    <property type="term" value="F:oxidoreductase activity, acting on the CH-CH group of donors, NAD or NADP as acceptor"/>
    <property type="evidence" value="ECO:0007669"/>
    <property type="project" value="InterPro"/>
</dbReference>
<evidence type="ECO:0000256" key="1">
    <source>
        <dbReference type="ARBA" id="ARBA00022516"/>
    </source>
</evidence>
<dbReference type="Gene3D" id="3.30.9.10">
    <property type="entry name" value="D-Amino Acid Oxidase, subunit A, domain 2"/>
    <property type="match status" value="1"/>
</dbReference>
<dbReference type="GO" id="GO:0071949">
    <property type="term" value="F:FAD binding"/>
    <property type="evidence" value="ECO:0007669"/>
    <property type="project" value="InterPro"/>
</dbReference>
<feature type="binding site" evidence="8">
    <location>
        <position position="16"/>
    </location>
    <ligand>
        <name>FAD</name>
        <dbReference type="ChEBI" id="CHEBI:57692"/>
    </ligand>
</feature>
<evidence type="ECO:0000256" key="4">
    <source>
        <dbReference type="ARBA" id="ARBA00023002"/>
    </source>
</evidence>
<dbReference type="InterPro" id="IPR050407">
    <property type="entry name" value="Geranylgeranyl_reductase"/>
</dbReference>
<dbReference type="InterPro" id="IPR036188">
    <property type="entry name" value="FAD/NAD-bd_sf"/>
</dbReference>
<feature type="binding site" evidence="8">
    <location>
        <position position="126"/>
    </location>
    <ligand>
        <name>FAD</name>
        <dbReference type="ChEBI" id="CHEBI:57692"/>
    </ligand>
</feature>
<feature type="binding site" evidence="8">
    <location>
        <position position="295"/>
    </location>
    <ligand>
        <name>FAD</name>
        <dbReference type="ChEBI" id="CHEBI:57692"/>
    </ligand>
</feature>
<dbReference type="SUPFAM" id="SSF51905">
    <property type="entry name" value="FAD/NAD(P)-binding domain"/>
    <property type="match status" value="1"/>
</dbReference>
<feature type="binding site" evidence="8">
    <location>
        <position position="46"/>
    </location>
    <ligand>
        <name>FAD</name>
        <dbReference type="ChEBI" id="CHEBI:57692"/>
    </ligand>
</feature>
<comment type="caution">
    <text evidence="8">Lacks conserved residue(s) required for the propagation of feature annotation.</text>
</comment>
<feature type="domain" description="Digeranylgeranylglycerophospholipid reductase catalytic" evidence="10">
    <location>
        <begin position="180"/>
        <end position="263"/>
    </location>
</feature>
<feature type="binding site" evidence="8">
    <location>
        <position position="102"/>
    </location>
    <ligand>
        <name>FAD</name>
        <dbReference type="ChEBI" id="CHEBI:57692"/>
    </ligand>
</feature>
<dbReference type="Gene3D" id="3.50.50.60">
    <property type="entry name" value="FAD/NAD(P)-binding domain"/>
    <property type="match status" value="1"/>
</dbReference>
<dbReference type="Proteomes" id="UP000248557">
    <property type="component" value="Unassembled WGS sequence"/>
</dbReference>
<dbReference type="InterPro" id="IPR011777">
    <property type="entry name" value="Geranylgeranyl_Rdtase_fam"/>
</dbReference>
<dbReference type="EMBL" id="NGJK01000081">
    <property type="protein sequence ID" value="RAP02606.1"/>
    <property type="molecule type" value="Genomic_DNA"/>
</dbReference>
<dbReference type="GO" id="GO:0016020">
    <property type="term" value="C:membrane"/>
    <property type="evidence" value="ECO:0007669"/>
    <property type="project" value="GOC"/>
</dbReference>
<dbReference type="RefSeq" id="WP_112149710.1">
    <property type="nucleotide sequence ID" value="NZ_JAXJAF010000021.1"/>
</dbReference>
<dbReference type="InterPro" id="IPR002938">
    <property type="entry name" value="FAD-bd"/>
</dbReference>
<keyword evidence="7 8" id="KW-1208">Phospholipid metabolism</keyword>
<dbReference type="AlphaFoldDB" id="A0A328Q4V3"/>
<keyword evidence="2 8" id="KW-0285">Flavoprotein</keyword>
<dbReference type="Pfam" id="PF22578">
    <property type="entry name" value="GGR_cat"/>
    <property type="match status" value="1"/>
</dbReference>
<evidence type="ECO:0000259" key="9">
    <source>
        <dbReference type="Pfam" id="PF01494"/>
    </source>
</evidence>
<name>A0A328Q4V3_9EURY</name>
<evidence type="ECO:0000256" key="3">
    <source>
        <dbReference type="ARBA" id="ARBA00022827"/>
    </source>
</evidence>
<comment type="catalytic activity">
    <reaction evidence="8">
        <text>a 2,3-bis-O-phytanyl-sn-glycerol 1-phospholipid + 8 A = a 2,3-bis-O-(geranylgeranyl)-sn-glycerol 1-phospholipid + 8 AH2</text>
        <dbReference type="Rhea" id="RHEA:64376"/>
        <dbReference type="ChEBI" id="CHEBI:13193"/>
        <dbReference type="ChEBI" id="CHEBI:17499"/>
        <dbReference type="ChEBI" id="CHEBI:138139"/>
        <dbReference type="ChEBI" id="CHEBI:138140"/>
    </reaction>
</comment>
<keyword evidence="5 8" id="KW-0443">Lipid metabolism</keyword>
<evidence type="ECO:0000256" key="2">
    <source>
        <dbReference type="ARBA" id="ARBA00022630"/>
    </source>
</evidence>
<accession>A0A328Q4V3</accession>
<feature type="binding site" evidence="8">
    <location>
        <position position="49"/>
    </location>
    <ligand>
        <name>FAD</name>
        <dbReference type="ChEBI" id="CHEBI:57692"/>
    </ligand>
</feature>
<evidence type="ECO:0000313" key="12">
    <source>
        <dbReference type="Proteomes" id="UP000248557"/>
    </source>
</evidence>
<dbReference type="GO" id="GO:0046474">
    <property type="term" value="P:glycerophospholipid biosynthetic process"/>
    <property type="evidence" value="ECO:0007669"/>
    <property type="project" value="UniProtKB-UniRule"/>
</dbReference>
<feature type="binding site" evidence="8">
    <location>
        <position position="283"/>
    </location>
    <ligand>
        <name>FAD</name>
        <dbReference type="ChEBI" id="CHEBI:57692"/>
    </ligand>
</feature>
<evidence type="ECO:0000313" key="11">
    <source>
        <dbReference type="EMBL" id="RAP02606.1"/>
    </source>
</evidence>
<keyword evidence="1 8" id="KW-0444">Lipid biosynthesis</keyword>